<feature type="region of interest" description="Disordered" evidence="8">
    <location>
        <begin position="59"/>
        <end position="178"/>
    </location>
</feature>
<dbReference type="GO" id="GO:0016020">
    <property type="term" value="C:membrane"/>
    <property type="evidence" value="ECO:0007669"/>
    <property type="project" value="UniProtKB-SubCell"/>
</dbReference>
<dbReference type="InterPro" id="IPR024461">
    <property type="entry name" value="CCDC90-like"/>
</dbReference>
<keyword evidence="7" id="KW-0472">Membrane</keyword>
<accession>A0A3N4LJK5</accession>
<keyword evidence="10" id="KW-1185">Reference proteome</keyword>
<comment type="subcellular location">
    <subcellularLocation>
        <location evidence="2">Membrane</location>
    </subcellularLocation>
    <subcellularLocation>
        <location evidence="1">Mitochondrion</location>
    </subcellularLocation>
</comment>
<dbReference type="EMBL" id="ML121548">
    <property type="protein sequence ID" value="RPB23087.1"/>
    <property type="molecule type" value="Genomic_DNA"/>
</dbReference>
<evidence type="ECO:0000313" key="10">
    <source>
        <dbReference type="Proteomes" id="UP000267821"/>
    </source>
</evidence>
<dbReference type="OrthoDB" id="5424147at2759"/>
<evidence type="ECO:0000256" key="2">
    <source>
        <dbReference type="ARBA" id="ARBA00004370"/>
    </source>
</evidence>
<evidence type="ECO:0000256" key="3">
    <source>
        <dbReference type="ARBA" id="ARBA00022692"/>
    </source>
</evidence>
<proteinExistence type="predicted"/>
<evidence type="ECO:0000256" key="7">
    <source>
        <dbReference type="ARBA" id="ARBA00023136"/>
    </source>
</evidence>
<feature type="compositionally biased region" description="Low complexity" evidence="8">
    <location>
        <begin position="126"/>
        <end position="140"/>
    </location>
</feature>
<evidence type="ECO:0000313" key="9">
    <source>
        <dbReference type="EMBL" id="RPB23087.1"/>
    </source>
</evidence>
<evidence type="ECO:0008006" key="11">
    <source>
        <dbReference type="Google" id="ProtNLM"/>
    </source>
</evidence>
<dbReference type="Gene3D" id="1.20.5.340">
    <property type="match status" value="1"/>
</dbReference>
<evidence type="ECO:0000256" key="6">
    <source>
        <dbReference type="ARBA" id="ARBA00023128"/>
    </source>
</evidence>
<name>A0A3N4LJK5_9PEZI</name>
<evidence type="ECO:0000256" key="5">
    <source>
        <dbReference type="ARBA" id="ARBA00023054"/>
    </source>
</evidence>
<sequence>MSHTRLLFLYPTTLFTPTSKLIIPVNSAARQGIHTHRIRVQPRPAVWGTKVTVGATIHARGRHGKAVEPGPEFQKQQGQGEAGVAGGKDVSTNTEKEVGEGGGKNKDGGGISTSSSSGAGAGQVNSDGAPSTSPPSSSSSPSPPSPPPPPPPPAPPTEGGAAPPPDPSLIPPTPPTPPFPHLFDTYTLVHSLTPPFTLAQSTHLMHLLRHLLHTHLTHAHNTLLSRSTFTSTIYLFRASSSELRSEISSLRATQLEKMRTERAQIQRDFELLNGRFMEELMVCGNEMRAMFNDRKMVNKSEQREVENKIQELNYKITVLMGSELKSEVEKLRWVTTRRGLIAIGVLAAFIVSLIKLSQNSHKREKESVQARIAADAAAEHGNGHGHGGGGGGSYIPADGLVHSAGPVPVS</sequence>
<evidence type="ECO:0000256" key="8">
    <source>
        <dbReference type="SAM" id="MobiDB-lite"/>
    </source>
</evidence>
<dbReference type="GO" id="GO:0005739">
    <property type="term" value="C:mitochondrion"/>
    <property type="evidence" value="ECO:0007669"/>
    <property type="project" value="UniProtKB-SubCell"/>
</dbReference>
<dbReference type="AlphaFoldDB" id="A0A3N4LJK5"/>
<keyword evidence="5" id="KW-0175">Coiled coil</keyword>
<organism evidence="9 10">
    <name type="scientific">Terfezia boudieri ATCC MYA-4762</name>
    <dbReference type="NCBI Taxonomy" id="1051890"/>
    <lineage>
        <taxon>Eukaryota</taxon>
        <taxon>Fungi</taxon>
        <taxon>Dikarya</taxon>
        <taxon>Ascomycota</taxon>
        <taxon>Pezizomycotina</taxon>
        <taxon>Pezizomycetes</taxon>
        <taxon>Pezizales</taxon>
        <taxon>Pezizaceae</taxon>
        <taxon>Terfezia</taxon>
    </lineage>
</organism>
<keyword evidence="6" id="KW-0496">Mitochondrion</keyword>
<dbReference type="InParanoid" id="A0A3N4LJK5"/>
<protein>
    <recommendedName>
        <fullName evidence="11">DUF1640-domain-containing protein</fullName>
    </recommendedName>
</protein>
<gene>
    <name evidence="9" type="ORF">L211DRAFT_839044</name>
</gene>
<dbReference type="STRING" id="1051890.A0A3N4LJK5"/>
<feature type="compositionally biased region" description="Basic and acidic residues" evidence="8">
    <location>
        <begin position="94"/>
        <end position="107"/>
    </location>
</feature>
<dbReference type="Proteomes" id="UP000267821">
    <property type="component" value="Unassembled WGS sequence"/>
</dbReference>
<dbReference type="Pfam" id="PF07798">
    <property type="entry name" value="CCDC90-like"/>
    <property type="match status" value="1"/>
</dbReference>
<reference evidence="9 10" key="1">
    <citation type="journal article" date="2018" name="Nat. Ecol. Evol.">
        <title>Pezizomycetes genomes reveal the molecular basis of ectomycorrhizal truffle lifestyle.</title>
        <authorList>
            <person name="Murat C."/>
            <person name="Payen T."/>
            <person name="Noel B."/>
            <person name="Kuo A."/>
            <person name="Morin E."/>
            <person name="Chen J."/>
            <person name="Kohler A."/>
            <person name="Krizsan K."/>
            <person name="Balestrini R."/>
            <person name="Da Silva C."/>
            <person name="Montanini B."/>
            <person name="Hainaut M."/>
            <person name="Levati E."/>
            <person name="Barry K.W."/>
            <person name="Belfiori B."/>
            <person name="Cichocki N."/>
            <person name="Clum A."/>
            <person name="Dockter R.B."/>
            <person name="Fauchery L."/>
            <person name="Guy J."/>
            <person name="Iotti M."/>
            <person name="Le Tacon F."/>
            <person name="Lindquist E.A."/>
            <person name="Lipzen A."/>
            <person name="Malagnac F."/>
            <person name="Mello A."/>
            <person name="Molinier V."/>
            <person name="Miyauchi S."/>
            <person name="Poulain J."/>
            <person name="Riccioni C."/>
            <person name="Rubini A."/>
            <person name="Sitrit Y."/>
            <person name="Splivallo R."/>
            <person name="Traeger S."/>
            <person name="Wang M."/>
            <person name="Zifcakova L."/>
            <person name="Wipf D."/>
            <person name="Zambonelli A."/>
            <person name="Paolocci F."/>
            <person name="Nowrousian M."/>
            <person name="Ottonello S."/>
            <person name="Baldrian P."/>
            <person name="Spatafora J.W."/>
            <person name="Henrissat B."/>
            <person name="Nagy L.G."/>
            <person name="Aury J.M."/>
            <person name="Wincker P."/>
            <person name="Grigoriev I.V."/>
            <person name="Bonfante P."/>
            <person name="Martin F.M."/>
        </authorList>
    </citation>
    <scope>NUCLEOTIDE SEQUENCE [LARGE SCALE GENOMIC DNA]</scope>
    <source>
        <strain evidence="9 10">ATCC MYA-4762</strain>
    </source>
</reference>
<dbReference type="PANTHER" id="PTHR14360">
    <property type="entry name" value="PROTEIN FMP32, MITOCHONDRIAL"/>
    <property type="match status" value="1"/>
</dbReference>
<keyword evidence="4" id="KW-1133">Transmembrane helix</keyword>
<dbReference type="PRINTS" id="PR01217">
    <property type="entry name" value="PRICHEXTENSN"/>
</dbReference>
<keyword evidence="3" id="KW-0812">Transmembrane</keyword>
<evidence type="ECO:0000256" key="1">
    <source>
        <dbReference type="ARBA" id="ARBA00004173"/>
    </source>
</evidence>
<evidence type="ECO:0000256" key="4">
    <source>
        <dbReference type="ARBA" id="ARBA00022989"/>
    </source>
</evidence>
<feature type="compositionally biased region" description="Pro residues" evidence="8">
    <location>
        <begin position="141"/>
        <end position="178"/>
    </location>
</feature>
<dbReference type="PANTHER" id="PTHR14360:SF12">
    <property type="entry name" value="MOZ PROTEIN REPRESENTS A CHROMATIN-ASSOCIATED ACETYLTRANSFERASE"/>
    <property type="match status" value="1"/>
</dbReference>